<dbReference type="PANTHER" id="PTHR24078">
    <property type="entry name" value="DNAJ HOMOLOG SUBFAMILY C MEMBER"/>
    <property type="match status" value="1"/>
</dbReference>
<gene>
    <name evidence="3" type="ORF">E3N88_25440</name>
</gene>
<evidence type="ECO:0000313" key="3">
    <source>
        <dbReference type="EMBL" id="KAD4385272.1"/>
    </source>
</evidence>
<comment type="caution">
    <text evidence="3">The sequence shown here is derived from an EMBL/GenBank/DDBJ whole genome shotgun (WGS) entry which is preliminary data.</text>
</comment>
<dbReference type="InterPro" id="IPR002939">
    <property type="entry name" value="DnaJ_C"/>
</dbReference>
<dbReference type="InterPro" id="IPR008971">
    <property type="entry name" value="HSP40/DnaJ_pept-bd"/>
</dbReference>
<proteinExistence type="predicted"/>
<reference evidence="3 4" key="1">
    <citation type="submission" date="2019-05" db="EMBL/GenBank/DDBJ databases">
        <title>Mikania micrantha, genome provides insights into the molecular mechanism of rapid growth.</title>
        <authorList>
            <person name="Liu B."/>
        </authorList>
    </citation>
    <scope>NUCLEOTIDE SEQUENCE [LARGE SCALE GENOMIC DNA]</scope>
    <source>
        <strain evidence="3">NLD-2019</strain>
        <tissue evidence="3">Leaf</tissue>
    </source>
</reference>
<name>A0A5N6N5Q0_9ASTR</name>
<dbReference type="Pfam" id="PF01556">
    <property type="entry name" value="DnaJ_C"/>
    <property type="match status" value="1"/>
</dbReference>
<organism evidence="3 4">
    <name type="scientific">Mikania micrantha</name>
    <name type="common">bitter vine</name>
    <dbReference type="NCBI Taxonomy" id="192012"/>
    <lineage>
        <taxon>Eukaryota</taxon>
        <taxon>Viridiplantae</taxon>
        <taxon>Streptophyta</taxon>
        <taxon>Embryophyta</taxon>
        <taxon>Tracheophyta</taxon>
        <taxon>Spermatophyta</taxon>
        <taxon>Magnoliopsida</taxon>
        <taxon>eudicotyledons</taxon>
        <taxon>Gunneridae</taxon>
        <taxon>Pentapetalae</taxon>
        <taxon>asterids</taxon>
        <taxon>campanulids</taxon>
        <taxon>Asterales</taxon>
        <taxon>Asteraceae</taxon>
        <taxon>Asteroideae</taxon>
        <taxon>Heliantheae alliance</taxon>
        <taxon>Eupatorieae</taxon>
        <taxon>Mikania</taxon>
    </lineage>
</organism>
<protein>
    <recommendedName>
        <fullName evidence="2">Chaperone DnaJ C-terminal domain-containing protein</fullName>
    </recommendedName>
</protein>
<dbReference type="Gene3D" id="2.60.260.20">
    <property type="entry name" value="Urease metallochaperone UreE, N-terminal domain"/>
    <property type="match status" value="2"/>
</dbReference>
<sequence>MLAGGPISWKSRKQQLTTTSTMMVKYVVVYNATCHGMLLRNLIAELKVVNSISRPLKLYCDNSAAVNFSNSNNSTGASLYLDTKYLFVRERVEETNLCIEYISTKVMIADPMTKGLPPKIFEEHEADDIYDSNGDETRDVPTPKVRLSRTASTGFLPSSRSVTTSQRRSKTPCRIRPVNSLLRSFSRKSMDSNSFHTEPSFSKRTSSTIIYSNANGLQKPPDVVKRLECTLDELCFGSVKKINIKRDVVTSEGQIMQEDEVLTIEVKPGWKKGTKVTFEGMGDKTSGACAADITFVIDEKQHPVFKRNGDDLDVTIELPLVEALTGCTLIVPCLGGQESCLKINDIITPGYRITIPGQGMTLNKEDQEEVTRGNLNIKFSVKFPQHLNKEQRSECFKILQDTC</sequence>
<evidence type="ECO:0000313" key="4">
    <source>
        <dbReference type="Proteomes" id="UP000326396"/>
    </source>
</evidence>
<keyword evidence="4" id="KW-1185">Reference proteome</keyword>
<dbReference type="CDD" id="cd10747">
    <property type="entry name" value="DnaJ_C"/>
    <property type="match status" value="1"/>
</dbReference>
<feature type="domain" description="Chaperone DnaJ C-terminal" evidence="2">
    <location>
        <begin position="225"/>
        <end position="384"/>
    </location>
</feature>
<dbReference type="FunFam" id="2.60.260.20:FF:000002">
    <property type="entry name" value="Dnaj homolog subfamily b member"/>
    <property type="match status" value="1"/>
</dbReference>
<dbReference type="SUPFAM" id="SSF49493">
    <property type="entry name" value="HSP40/DnaJ peptide-binding domain"/>
    <property type="match status" value="2"/>
</dbReference>
<evidence type="ECO:0000256" key="1">
    <source>
        <dbReference type="ARBA" id="ARBA00023186"/>
    </source>
</evidence>
<dbReference type="GO" id="GO:0051082">
    <property type="term" value="F:unfolded protein binding"/>
    <property type="evidence" value="ECO:0007669"/>
    <property type="project" value="InterPro"/>
</dbReference>
<dbReference type="GO" id="GO:0005829">
    <property type="term" value="C:cytosol"/>
    <property type="evidence" value="ECO:0007669"/>
    <property type="project" value="TreeGrafter"/>
</dbReference>
<dbReference type="AlphaFoldDB" id="A0A5N6N5Q0"/>
<dbReference type="OrthoDB" id="550424at2759"/>
<accession>A0A5N6N5Q0</accession>
<dbReference type="PANTHER" id="PTHR24078:SF522">
    <property type="entry name" value="DNAJ CHAPERONE C-TERMINAL DOMAIN-CONTAINING PROTEIN"/>
    <property type="match status" value="1"/>
</dbReference>
<dbReference type="InterPro" id="IPR051339">
    <property type="entry name" value="DnaJ_subfamily_B"/>
</dbReference>
<dbReference type="FunFam" id="2.60.260.20:FF:000006">
    <property type="entry name" value="DnaJ subfamily B member 13"/>
    <property type="match status" value="1"/>
</dbReference>
<dbReference type="CDD" id="cd09272">
    <property type="entry name" value="RNase_HI_RT_Ty1"/>
    <property type="match status" value="1"/>
</dbReference>
<dbReference type="GO" id="GO:0051087">
    <property type="term" value="F:protein-folding chaperone binding"/>
    <property type="evidence" value="ECO:0007669"/>
    <property type="project" value="TreeGrafter"/>
</dbReference>
<dbReference type="GO" id="GO:0006457">
    <property type="term" value="P:protein folding"/>
    <property type="evidence" value="ECO:0007669"/>
    <property type="project" value="InterPro"/>
</dbReference>
<evidence type="ECO:0000259" key="2">
    <source>
        <dbReference type="Pfam" id="PF01556"/>
    </source>
</evidence>
<dbReference type="EMBL" id="SZYD01000013">
    <property type="protein sequence ID" value="KAD4385272.1"/>
    <property type="molecule type" value="Genomic_DNA"/>
</dbReference>
<keyword evidence="1" id="KW-0143">Chaperone</keyword>
<dbReference type="Proteomes" id="UP000326396">
    <property type="component" value="Linkage Group LG3"/>
</dbReference>